<name>A0A4S8N8J7_9ACTN</name>
<feature type="region of interest" description="Disordered" evidence="1">
    <location>
        <begin position="75"/>
        <end position="107"/>
    </location>
</feature>
<gene>
    <name evidence="3" type="ORF">E9934_13215</name>
</gene>
<dbReference type="RefSeq" id="WP_136563361.1">
    <property type="nucleotide sequence ID" value="NZ_BAABLS010000006.1"/>
</dbReference>
<evidence type="ECO:0000313" key="3">
    <source>
        <dbReference type="EMBL" id="THV11239.1"/>
    </source>
</evidence>
<dbReference type="InterPro" id="IPR045598">
    <property type="entry name" value="DUF6457"/>
</dbReference>
<dbReference type="EMBL" id="STGW01000008">
    <property type="protein sequence ID" value="THV11239.1"/>
    <property type="molecule type" value="Genomic_DNA"/>
</dbReference>
<evidence type="ECO:0000256" key="1">
    <source>
        <dbReference type="SAM" id="MobiDB-lite"/>
    </source>
</evidence>
<keyword evidence="4" id="KW-1185">Reference proteome</keyword>
<organism evidence="3 4">
    <name type="scientific">Nocardioides caeni</name>
    <dbReference type="NCBI Taxonomy" id="574700"/>
    <lineage>
        <taxon>Bacteria</taxon>
        <taxon>Bacillati</taxon>
        <taxon>Actinomycetota</taxon>
        <taxon>Actinomycetes</taxon>
        <taxon>Propionibacteriales</taxon>
        <taxon>Nocardioidaceae</taxon>
        <taxon>Nocardioides</taxon>
    </lineage>
</organism>
<proteinExistence type="predicted"/>
<dbReference type="Proteomes" id="UP000307087">
    <property type="component" value="Unassembled WGS sequence"/>
</dbReference>
<accession>A0A4S8N8J7</accession>
<reference evidence="3 4" key="1">
    <citation type="journal article" date="2009" name="Int. J. Syst. Evol. Microbiol.">
        <title>Nocardioides caeni sp. nov., isolated from wastewater.</title>
        <authorList>
            <person name="Yoon J.H."/>
            <person name="Kang S.J."/>
            <person name="Park S."/>
            <person name="Kim W."/>
            <person name="Oh T.K."/>
        </authorList>
    </citation>
    <scope>NUCLEOTIDE SEQUENCE [LARGE SCALE GENOMIC DNA]</scope>
    <source>
        <strain evidence="3 4">DSM 23134</strain>
    </source>
</reference>
<dbReference type="Pfam" id="PF20058">
    <property type="entry name" value="DUF6457"/>
    <property type="match status" value="1"/>
</dbReference>
<protein>
    <recommendedName>
        <fullName evidence="2">DUF6457 domain-containing protein</fullName>
    </recommendedName>
</protein>
<feature type="domain" description="DUF6457" evidence="2">
    <location>
        <begin position="2"/>
        <end position="78"/>
    </location>
</feature>
<comment type="caution">
    <text evidence="3">The sequence shown here is derived from an EMBL/GenBank/DDBJ whole genome shotgun (WGS) entry which is preliminary data.</text>
</comment>
<dbReference type="OrthoDB" id="4735656at2"/>
<evidence type="ECO:0000259" key="2">
    <source>
        <dbReference type="Pfam" id="PF20058"/>
    </source>
</evidence>
<dbReference type="AlphaFoldDB" id="A0A4S8N8J7"/>
<feature type="compositionally biased region" description="Acidic residues" evidence="1">
    <location>
        <begin position="85"/>
        <end position="107"/>
    </location>
</feature>
<evidence type="ECO:0000313" key="4">
    <source>
        <dbReference type="Proteomes" id="UP000307087"/>
    </source>
</evidence>
<sequence length="107" mass="11361">MNLHDWIDELCDVLDIEAEADEGLLADLAGLTHDNVHHSAGPVTAFLLGVAAGEQGADPDRVERLAAKAQALAESWDRPAGATSAEDEDVEFEELADADYSDSDSLV</sequence>